<dbReference type="RefSeq" id="XP_014681255.1">
    <property type="nucleotide sequence ID" value="XM_014825769.1"/>
</dbReference>
<sequence length="793" mass="90656">MAEESSSLYAGTQNKVVSFINGELGEDITQLSKASKLLEKARAKKLELENKLSSARKGDGGISQSLNKAESSLKKIEDLLQKQQQAAKDIADHLEKAQPVVEQLVSLSSKVQQLERYVYYLEWILQVDEINSSIQAALLIKAEERCVKHYAQLAELSKTIAGSSCCHLVKFVNDTLMFWFKIILEKFGGEFEEILKAFNWPFITSNILKQLPQPSKEHVAELHAKLDSLFGSLLQLQLPEHLIAEDPIVAIIPEWRPLPLPLQLLLKPLRKRFKFHFCGKKLTNNIEKPEWYMTQVLSWIRDHSGFLKKRIQPLMDRAGLKYMDAVGEFSRGLMQLALEKLAADLPMIEDDVVFSHTVDETLLFNRELRSAGGAAATPGCLHVLCGDTIFDRWLTLENKFAAEKMDALLESESAWRLQYGDNMADVDDLMVPECTEAFMTVMLLITDRYSSLPYASHKMRFFELQLTLLEDFRIRLTQLMRDKHPLHASYCSILNAVNYIILVLKDWSDLPVFLQMQFYKVQYESFQASQHLESASDVAMETDADISDAASQPISPIVPRFQLSEVFQDFDPSKLDFIEGSIFDETIKLLEHIRNEMLRNIVETTVYDIKAKSRPYRNNRWLSLLSQKEYLKLTLSDSGCELFLVLRDRLHLMEQQLCRPLFDEAWQKLAEHLNKFFFEELILMNNFNEGGAAQLQYDMTRGLFPLFGDYTQRPENYFKDVKEACTLLTLKPGSAMLLSEVLAVVVHGGGGGDDDDDRTKRADPIAALHEGAIYRLGCDEAYRVLHLRTDLQP</sequence>
<dbReference type="Pfam" id="PF04437">
    <property type="entry name" value="RINT1_TIP1"/>
    <property type="match status" value="1"/>
</dbReference>
<dbReference type="PANTHER" id="PTHR13520:SF0">
    <property type="entry name" value="RAD50-INTERACTING PROTEIN 1"/>
    <property type="match status" value="1"/>
</dbReference>
<name>A0ABM1F9Y4_PRICU</name>
<keyword evidence="1" id="KW-0175">Coiled coil</keyword>
<dbReference type="InterPro" id="IPR042044">
    <property type="entry name" value="EXOC6PINT-1/Sec15/Tip20_C_dom2"/>
</dbReference>
<dbReference type="GeneID" id="106821106"/>
<dbReference type="PROSITE" id="PS51386">
    <property type="entry name" value="RINT1_TIP20"/>
    <property type="match status" value="1"/>
</dbReference>
<reference evidence="3" key="1">
    <citation type="submission" date="2025-08" db="UniProtKB">
        <authorList>
            <consortium name="RefSeq"/>
        </authorList>
    </citation>
    <scope>IDENTIFICATION</scope>
</reference>
<gene>
    <name evidence="3" type="primary">LOC106821106</name>
</gene>
<evidence type="ECO:0000313" key="3">
    <source>
        <dbReference type="RefSeq" id="XP_014681255.1"/>
    </source>
</evidence>
<feature type="coiled-coil region" evidence="1">
    <location>
        <begin position="31"/>
        <end position="96"/>
    </location>
</feature>
<organism evidence="2 3">
    <name type="scientific">Priapulus caudatus</name>
    <name type="common">Priapulid worm</name>
    <dbReference type="NCBI Taxonomy" id="37621"/>
    <lineage>
        <taxon>Eukaryota</taxon>
        <taxon>Metazoa</taxon>
        <taxon>Ecdysozoa</taxon>
        <taxon>Scalidophora</taxon>
        <taxon>Priapulida</taxon>
        <taxon>Priapulimorpha</taxon>
        <taxon>Priapulimorphida</taxon>
        <taxon>Priapulidae</taxon>
        <taxon>Priapulus</taxon>
    </lineage>
</organism>
<accession>A0ABM1F9Y4</accession>
<evidence type="ECO:0000313" key="2">
    <source>
        <dbReference type="Proteomes" id="UP000695022"/>
    </source>
</evidence>
<dbReference type="PANTHER" id="PTHR13520">
    <property type="entry name" value="RAD50-INTERACTING PROTEIN 1 RINT-1"/>
    <property type="match status" value="1"/>
</dbReference>
<dbReference type="Gene3D" id="1.20.58.670">
    <property type="entry name" value="Dsl1p vesicle tethering complex, Tip20p subunit, domain D"/>
    <property type="match status" value="1"/>
</dbReference>
<evidence type="ECO:0000256" key="1">
    <source>
        <dbReference type="SAM" id="Coils"/>
    </source>
</evidence>
<dbReference type="Proteomes" id="UP000695022">
    <property type="component" value="Unplaced"/>
</dbReference>
<protein>
    <submittedName>
        <fullName evidence="3">RAD50-interacting protein 1-like isoform X1</fullName>
    </submittedName>
</protein>
<dbReference type="InterPro" id="IPR007528">
    <property type="entry name" value="RINT1_Tip20"/>
</dbReference>
<proteinExistence type="predicted"/>
<keyword evidence="2" id="KW-1185">Reference proteome</keyword>